<dbReference type="GeneID" id="35606180"/>
<feature type="region of interest" description="Disordered" evidence="1">
    <location>
        <begin position="251"/>
        <end position="318"/>
    </location>
</feature>
<dbReference type="Pfam" id="PF25534">
    <property type="entry name" value="DUF7918"/>
    <property type="match status" value="1"/>
</dbReference>
<accession>A0A2D3VL78</accession>
<dbReference type="OrthoDB" id="3364132at2759"/>
<proteinExistence type="predicted"/>
<keyword evidence="4" id="KW-1185">Reference proteome</keyword>
<protein>
    <recommendedName>
        <fullName evidence="2">DUF7918 domain-containing protein</fullName>
    </recommendedName>
</protein>
<feature type="compositionally biased region" description="Basic and acidic residues" evidence="1">
    <location>
        <begin position="297"/>
        <end position="312"/>
    </location>
</feature>
<name>A0A2D3VL78_9PEZI</name>
<evidence type="ECO:0000313" key="3">
    <source>
        <dbReference type="EMBL" id="CZT25421.1"/>
    </source>
</evidence>
<reference evidence="3 4" key="1">
    <citation type="submission" date="2016-03" db="EMBL/GenBank/DDBJ databases">
        <authorList>
            <person name="Ploux O."/>
        </authorList>
    </citation>
    <scope>NUCLEOTIDE SEQUENCE [LARGE SCALE GENOMIC DNA]</scope>
    <source>
        <strain evidence="3 4">URUG2</strain>
    </source>
</reference>
<organism evidence="3 4">
    <name type="scientific">Ramularia collo-cygni</name>
    <dbReference type="NCBI Taxonomy" id="112498"/>
    <lineage>
        <taxon>Eukaryota</taxon>
        <taxon>Fungi</taxon>
        <taxon>Dikarya</taxon>
        <taxon>Ascomycota</taxon>
        <taxon>Pezizomycotina</taxon>
        <taxon>Dothideomycetes</taxon>
        <taxon>Dothideomycetidae</taxon>
        <taxon>Mycosphaerellales</taxon>
        <taxon>Mycosphaerellaceae</taxon>
        <taxon>Ramularia</taxon>
    </lineage>
</organism>
<evidence type="ECO:0000313" key="4">
    <source>
        <dbReference type="Proteomes" id="UP000225277"/>
    </source>
</evidence>
<sequence>MAILDTLPGVEIEILVDGEPLEEYADNDSEDQLNTNMCYVEAVTGKVFEVRIKVEGGVEITRDTAEFNISIDGVLEAAPLIPSHRFATRYYERRAEGRNVGGGKQQKFCFSEIETVDDGRVEVDEAARTKSLGEIEVLVSFVDMGEETLVQTQDVLTTDLGIMSEKALKGRAITHGVGYQAPSRGANKYNTETTNEDPFNIFKFIFAYRSPKALKDLLVIEPTPEPTPLEDRDFDSLSREELQELHKRARDRAQADKAAQEASVKVKRERADENPRRRKIARPSVGATQLELNEADGGFREASSETAGRAEVEIVEID</sequence>
<dbReference type="EMBL" id="FJUY01000027">
    <property type="protein sequence ID" value="CZT25421.1"/>
    <property type="molecule type" value="Genomic_DNA"/>
</dbReference>
<dbReference type="AlphaFoldDB" id="A0A2D3VL78"/>
<evidence type="ECO:0000256" key="1">
    <source>
        <dbReference type="SAM" id="MobiDB-lite"/>
    </source>
</evidence>
<feature type="compositionally biased region" description="Basic and acidic residues" evidence="1">
    <location>
        <begin position="251"/>
        <end position="275"/>
    </location>
</feature>
<dbReference type="Proteomes" id="UP000225277">
    <property type="component" value="Unassembled WGS sequence"/>
</dbReference>
<feature type="domain" description="DUF7918" evidence="2">
    <location>
        <begin position="9"/>
        <end position="222"/>
    </location>
</feature>
<evidence type="ECO:0000259" key="2">
    <source>
        <dbReference type="Pfam" id="PF25534"/>
    </source>
</evidence>
<gene>
    <name evidence="3" type="ORF">RCC_11153</name>
</gene>
<dbReference type="STRING" id="112498.A0A2D3VL78"/>
<dbReference type="InterPro" id="IPR057678">
    <property type="entry name" value="DUF7918"/>
</dbReference>
<dbReference type="PANTHER" id="PTHR36223:SF1">
    <property type="entry name" value="TRANSCRIPTION ELONGATION FACTOR EAF N-TERMINAL DOMAIN-CONTAINING PROTEIN"/>
    <property type="match status" value="1"/>
</dbReference>
<dbReference type="PANTHER" id="PTHR36223">
    <property type="entry name" value="BETA-LACTAMASE-TYPE TRANSPEPTIDASE FOLD DOMAIN CONTAINING PROTEIN"/>
    <property type="match status" value="1"/>
</dbReference>
<dbReference type="RefSeq" id="XP_023632144.1">
    <property type="nucleotide sequence ID" value="XM_023776376.1"/>
</dbReference>